<gene>
    <name evidence="1" type="ORF">GCM10007108_11440</name>
</gene>
<accession>A0AA37BRL7</accession>
<sequence length="54" mass="6152">MAQALLKYTHRFWGGASSGLPDWAETCSWTVAQARGVYPQCTLSFRRRMCVRSL</sequence>
<proteinExistence type="predicted"/>
<evidence type="ECO:0000313" key="2">
    <source>
        <dbReference type="Proteomes" id="UP000632195"/>
    </source>
</evidence>
<name>A0AA37BRL7_9ARCH</name>
<evidence type="ECO:0000313" key="1">
    <source>
        <dbReference type="EMBL" id="GGM75231.1"/>
    </source>
</evidence>
<dbReference type="AlphaFoldDB" id="A0AA37BRL7"/>
<dbReference type="EMBL" id="BMNY01000001">
    <property type="protein sequence ID" value="GGM75231.1"/>
    <property type="molecule type" value="Genomic_DNA"/>
</dbReference>
<dbReference type="Proteomes" id="UP000632195">
    <property type="component" value="Unassembled WGS sequence"/>
</dbReference>
<keyword evidence="2" id="KW-1185">Reference proteome</keyword>
<comment type="caution">
    <text evidence="1">The sequence shown here is derived from an EMBL/GenBank/DDBJ whole genome shotgun (WGS) entry which is preliminary data.</text>
</comment>
<reference evidence="1" key="1">
    <citation type="journal article" date="2014" name="Int. J. Syst. Evol. Microbiol.">
        <title>Complete genome sequence of Corynebacterium casei LMG S-19264T (=DSM 44701T), isolated from a smear-ripened cheese.</title>
        <authorList>
            <consortium name="US DOE Joint Genome Institute (JGI-PGF)"/>
            <person name="Walter F."/>
            <person name="Albersmeier A."/>
            <person name="Kalinowski J."/>
            <person name="Ruckert C."/>
        </authorList>
    </citation>
    <scope>NUCLEOTIDE SEQUENCE</scope>
    <source>
        <strain evidence="1">JCM 13583</strain>
    </source>
</reference>
<organism evidence="1 2">
    <name type="scientific">Thermogymnomonas acidicola</name>
    <dbReference type="NCBI Taxonomy" id="399579"/>
    <lineage>
        <taxon>Archaea</taxon>
        <taxon>Methanobacteriati</taxon>
        <taxon>Thermoplasmatota</taxon>
        <taxon>Thermoplasmata</taxon>
        <taxon>Thermoplasmatales</taxon>
        <taxon>Thermogymnomonas</taxon>
    </lineage>
</organism>
<reference evidence="1" key="2">
    <citation type="submission" date="2022-09" db="EMBL/GenBank/DDBJ databases">
        <authorList>
            <person name="Sun Q."/>
            <person name="Ohkuma M."/>
        </authorList>
    </citation>
    <scope>NUCLEOTIDE SEQUENCE</scope>
    <source>
        <strain evidence="1">JCM 13583</strain>
    </source>
</reference>
<protein>
    <submittedName>
        <fullName evidence="1">Uncharacterized protein</fullName>
    </submittedName>
</protein>